<sequence length="675" mass="77190">MHPEEPYDTLERRQIVRDPRQSTRQDWLAGTILTLKTIAATAEIAPLPYIRAALGTVVILLETVEKMKKNRDDLLDLCASIVEIILLVKDEVSCHGEAGGTRLAGLCEEFISLLRALHTGLEHLTRRRAGIKGWLYESLRVESVADQIQRYRYRINELVATLNSNLHIATIQKTVTDVEDVCSPKSEFRRIALGDVNLLHEIARLGKANAVKVFTARITGQSALMTVAQYEADTARWQSDLEEYSRIRHPNIWQLFGFVSSPGLSALIFHDELIPLEIYRKYHRPKSDMVWACIEGMLFQQFRNCSPYHYWRLGSEESEKLTATICVRRQPVQLCLAMPGMTRLHTEEKDLDTGLSSWHTTLFEHHLLVENSHLTSALEEFTSSPSMSPVLFSRLIEWRQMFSALIPVRFPIRIDFNMQETVFLGSVVGHGGRVHATPIAYIPSSFGYTFSTKDWQLQPPPGVHFRDGDDALSRFTFLPGSFKRVEYPEFQLFLKWSLEMQTSEYEHSTTSWLSQANLCTGDGGRFKGCDGRFRCGIIDALSCALMLDEKCRHLLRDEGTLREAHIFLCTPRIRRKGSRVGIEFPEADQFYWSLDLTGSSPLTEAECDSIGLPRLRFLFMVTARFWHEYQYYALREFFIIKGMDPCSQEVTRMLGLPLAELESRVSAVDSICRLT</sequence>
<name>A0AAW0AFI8_9AGAR</name>
<dbReference type="AlphaFoldDB" id="A0AAW0AFI8"/>
<dbReference type="Proteomes" id="UP001362999">
    <property type="component" value="Unassembled WGS sequence"/>
</dbReference>
<evidence type="ECO:0000313" key="2">
    <source>
        <dbReference type="Proteomes" id="UP001362999"/>
    </source>
</evidence>
<protein>
    <recommendedName>
        <fullName evidence="3">Protein kinase domain-containing protein</fullName>
    </recommendedName>
</protein>
<reference evidence="1 2" key="1">
    <citation type="journal article" date="2024" name="J Genomics">
        <title>Draft genome sequencing and assembly of Favolaschia claudopus CIRM-BRFM 2984 isolated from oak limbs.</title>
        <authorList>
            <person name="Navarro D."/>
            <person name="Drula E."/>
            <person name="Chaduli D."/>
            <person name="Cazenave R."/>
            <person name="Ahrendt S."/>
            <person name="Wang J."/>
            <person name="Lipzen A."/>
            <person name="Daum C."/>
            <person name="Barry K."/>
            <person name="Grigoriev I.V."/>
            <person name="Favel A."/>
            <person name="Rosso M.N."/>
            <person name="Martin F."/>
        </authorList>
    </citation>
    <scope>NUCLEOTIDE SEQUENCE [LARGE SCALE GENOMIC DNA]</scope>
    <source>
        <strain evidence="1 2">CIRM-BRFM 2984</strain>
    </source>
</reference>
<evidence type="ECO:0000313" key="1">
    <source>
        <dbReference type="EMBL" id="KAK7007564.1"/>
    </source>
</evidence>
<comment type="caution">
    <text evidence="1">The sequence shown here is derived from an EMBL/GenBank/DDBJ whole genome shotgun (WGS) entry which is preliminary data.</text>
</comment>
<evidence type="ECO:0008006" key="3">
    <source>
        <dbReference type="Google" id="ProtNLM"/>
    </source>
</evidence>
<dbReference type="EMBL" id="JAWWNJ010000070">
    <property type="protein sequence ID" value="KAK7007564.1"/>
    <property type="molecule type" value="Genomic_DNA"/>
</dbReference>
<organism evidence="1 2">
    <name type="scientific">Favolaschia claudopus</name>
    <dbReference type="NCBI Taxonomy" id="2862362"/>
    <lineage>
        <taxon>Eukaryota</taxon>
        <taxon>Fungi</taxon>
        <taxon>Dikarya</taxon>
        <taxon>Basidiomycota</taxon>
        <taxon>Agaricomycotina</taxon>
        <taxon>Agaricomycetes</taxon>
        <taxon>Agaricomycetidae</taxon>
        <taxon>Agaricales</taxon>
        <taxon>Marasmiineae</taxon>
        <taxon>Mycenaceae</taxon>
        <taxon>Favolaschia</taxon>
    </lineage>
</organism>
<accession>A0AAW0AFI8</accession>
<dbReference type="InterPro" id="IPR059179">
    <property type="entry name" value="MLKL-like_MCAfunc"/>
</dbReference>
<gene>
    <name evidence="1" type="ORF">R3P38DRAFT_2644879</name>
</gene>
<keyword evidence="2" id="KW-1185">Reference proteome</keyword>
<dbReference type="CDD" id="cd21037">
    <property type="entry name" value="MLKL_NTD"/>
    <property type="match status" value="1"/>
</dbReference>
<proteinExistence type="predicted"/>